<evidence type="ECO:0000256" key="2">
    <source>
        <dbReference type="SAM" id="MobiDB-lite"/>
    </source>
</evidence>
<feature type="region of interest" description="Disordered" evidence="2">
    <location>
        <begin position="63"/>
        <end position="84"/>
    </location>
</feature>
<feature type="region of interest" description="Disordered" evidence="2">
    <location>
        <begin position="205"/>
        <end position="224"/>
    </location>
</feature>
<evidence type="ECO:0000256" key="1">
    <source>
        <dbReference type="SAM" id="Coils"/>
    </source>
</evidence>
<reference evidence="4" key="1">
    <citation type="submission" date="2024-02" db="UniProtKB">
        <authorList>
            <consortium name="WormBaseParasite"/>
        </authorList>
    </citation>
    <scope>IDENTIFICATION</scope>
</reference>
<dbReference type="WBParaSite" id="MBELARI_LOCUS17314">
    <property type="protein sequence ID" value="MBELARI_LOCUS17314"/>
    <property type="gene ID" value="MBELARI_LOCUS17314"/>
</dbReference>
<evidence type="ECO:0000313" key="4">
    <source>
        <dbReference type="WBParaSite" id="MBELARI_LOCUS17314"/>
    </source>
</evidence>
<dbReference type="AlphaFoldDB" id="A0AAF3ETD1"/>
<feature type="compositionally biased region" description="Polar residues" evidence="2">
    <location>
        <begin position="65"/>
        <end position="74"/>
    </location>
</feature>
<evidence type="ECO:0000313" key="3">
    <source>
        <dbReference type="Proteomes" id="UP000887575"/>
    </source>
</evidence>
<protein>
    <recommendedName>
        <fullName evidence="5">BZIP domain-containing protein</fullName>
    </recommendedName>
</protein>
<dbReference type="Proteomes" id="UP000887575">
    <property type="component" value="Unassembled WGS sequence"/>
</dbReference>
<feature type="compositionally biased region" description="Low complexity" evidence="2">
    <location>
        <begin position="30"/>
        <end position="43"/>
    </location>
</feature>
<organism evidence="3 4">
    <name type="scientific">Mesorhabditis belari</name>
    <dbReference type="NCBI Taxonomy" id="2138241"/>
    <lineage>
        <taxon>Eukaryota</taxon>
        <taxon>Metazoa</taxon>
        <taxon>Ecdysozoa</taxon>
        <taxon>Nematoda</taxon>
        <taxon>Chromadorea</taxon>
        <taxon>Rhabditida</taxon>
        <taxon>Rhabditina</taxon>
        <taxon>Rhabditomorpha</taxon>
        <taxon>Rhabditoidea</taxon>
        <taxon>Rhabditidae</taxon>
        <taxon>Mesorhabditinae</taxon>
        <taxon>Mesorhabditis</taxon>
    </lineage>
</organism>
<evidence type="ECO:0008006" key="5">
    <source>
        <dbReference type="Google" id="ProtNLM"/>
    </source>
</evidence>
<keyword evidence="3" id="KW-1185">Reference proteome</keyword>
<name>A0AAF3ETD1_9BILA</name>
<dbReference type="CDD" id="cd14686">
    <property type="entry name" value="bZIP"/>
    <property type="match status" value="1"/>
</dbReference>
<accession>A0AAF3ETD1</accession>
<feature type="region of interest" description="Disordered" evidence="2">
    <location>
        <begin position="27"/>
        <end position="50"/>
    </location>
</feature>
<proteinExistence type="predicted"/>
<sequence>MGHQGYVNMDGPLDEKNSITTYMESRRHYQQQMAHQHQQGQAQTNHSEPMRNTRSTAALYDPYSRPSSTLSMTPSEAAESQRGRAIRTTSNTNMARYARAYREAKKQETKQFEIRCKELDGEVEEMASIIKRLEEENERIITENLMLKRVIKYDSKLAPILARVTGQSCSSSTDAPPLDVGLCLHVGGCGPTIEFCQRCNESAASSFSNLPSPTSAQSLRGRSTNDPMFPQTELFGGDFSAIEPALMKSDASRVASSPTYCCVGMKIQGSHPLSGFSHPRLLVEEAS</sequence>
<keyword evidence="1" id="KW-0175">Coiled coil</keyword>
<feature type="coiled-coil region" evidence="1">
    <location>
        <begin position="116"/>
        <end position="150"/>
    </location>
</feature>